<dbReference type="OrthoDB" id="849973at2"/>
<name>A0A4Y8S8G8_9SPHI</name>
<keyword evidence="2" id="KW-1185">Reference proteome</keyword>
<dbReference type="EMBL" id="SOZE01000023">
    <property type="protein sequence ID" value="TFF35192.1"/>
    <property type="molecule type" value="Genomic_DNA"/>
</dbReference>
<dbReference type="Proteomes" id="UP000297540">
    <property type="component" value="Unassembled WGS sequence"/>
</dbReference>
<protein>
    <submittedName>
        <fullName evidence="1">Uncharacterized protein</fullName>
    </submittedName>
</protein>
<dbReference type="RefSeq" id="WP_133233759.1">
    <property type="nucleotide sequence ID" value="NZ_SOZE01000023.1"/>
</dbReference>
<sequence length="220" mass="24294">MKKYILSLLAITTILFSACKKDNANNPAPNESGAYQPFTAGSTWSYRNETAAIGDDTDAEVEITVNTMTDATKVYNGKTFYKLTSVTGGETESTYLNFTNHVYYNYSFNAEADMALELPYLNDELAVSDTWTVPIVVAGAPESQIKGIVAEKGITKTILGKTYNNVIHNKLELQSKLGGVFTTIFTFDFYVAKNIGVIAIYTRYDDTPVSKSELINHNIK</sequence>
<dbReference type="AlphaFoldDB" id="A0A4Y8S8G8"/>
<evidence type="ECO:0000313" key="2">
    <source>
        <dbReference type="Proteomes" id="UP000297540"/>
    </source>
</evidence>
<evidence type="ECO:0000313" key="1">
    <source>
        <dbReference type="EMBL" id="TFF35192.1"/>
    </source>
</evidence>
<organism evidence="1 2">
    <name type="scientific">Mucilaginibacter psychrotolerans</name>
    <dbReference type="NCBI Taxonomy" id="1524096"/>
    <lineage>
        <taxon>Bacteria</taxon>
        <taxon>Pseudomonadati</taxon>
        <taxon>Bacteroidota</taxon>
        <taxon>Sphingobacteriia</taxon>
        <taxon>Sphingobacteriales</taxon>
        <taxon>Sphingobacteriaceae</taxon>
        <taxon>Mucilaginibacter</taxon>
    </lineage>
</organism>
<reference evidence="1 2" key="1">
    <citation type="journal article" date="2017" name="Int. J. Syst. Evol. Microbiol.">
        <title>Mucilaginibacterpsychrotolerans sp. nov., isolated from peatlands.</title>
        <authorList>
            <person name="Deng Y."/>
            <person name="Shen L."/>
            <person name="Xu B."/>
            <person name="Liu Y."/>
            <person name="Gu Z."/>
            <person name="Liu H."/>
            <person name="Zhou Y."/>
        </authorList>
    </citation>
    <scope>NUCLEOTIDE SEQUENCE [LARGE SCALE GENOMIC DNA]</scope>
    <source>
        <strain evidence="1 2">NH7-4</strain>
    </source>
</reference>
<accession>A0A4Y8S8G8</accession>
<proteinExistence type="predicted"/>
<comment type="caution">
    <text evidence="1">The sequence shown here is derived from an EMBL/GenBank/DDBJ whole genome shotgun (WGS) entry which is preliminary data.</text>
</comment>
<dbReference type="PROSITE" id="PS51257">
    <property type="entry name" value="PROKAR_LIPOPROTEIN"/>
    <property type="match status" value="1"/>
</dbReference>
<gene>
    <name evidence="1" type="ORF">E2R66_19705</name>
</gene>